<dbReference type="OrthoDB" id="10052615at2759"/>
<organism evidence="1 2">
    <name type="scientific">Pseudolycoriella hygida</name>
    <dbReference type="NCBI Taxonomy" id="35572"/>
    <lineage>
        <taxon>Eukaryota</taxon>
        <taxon>Metazoa</taxon>
        <taxon>Ecdysozoa</taxon>
        <taxon>Arthropoda</taxon>
        <taxon>Hexapoda</taxon>
        <taxon>Insecta</taxon>
        <taxon>Pterygota</taxon>
        <taxon>Neoptera</taxon>
        <taxon>Endopterygota</taxon>
        <taxon>Diptera</taxon>
        <taxon>Nematocera</taxon>
        <taxon>Sciaroidea</taxon>
        <taxon>Sciaridae</taxon>
        <taxon>Pseudolycoriella</taxon>
    </lineage>
</organism>
<dbReference type="PANTHER" id="PTHR15526">
    <property type="entry name" value="MUSKELIN"/>
    <property type="match status" value="1"/>
</dbReference>
<dbReference type="EMBL" id="WJQU01004371">
    <property type="protein sequence ID" value="KAJ6616947.1"/>
    <property type="molecule type" value="Genomic_DNA"/>
</dbReference>
<gene>
    <name evidence="1" type="primary">Mkln1_2</name>
    <name evidence="1" type="ORF">Bhyg_17663</name>
</gene>
<evidence type="ECO:0000313" key="2">
    <source>
        <dbReference type="Proteomes" id="UP001151699"/>
    </source>
</evidence>
<sequence>MSELHETLVENGNFAKTEEYVEQFASDGLIDCTKQPYKATWSVQDQLRNPGMKPDMRVGHQLVLDSNENRIYLFGGWRSVMIFDPAKSQIFTLGRYVDNVTRTNFNITSDFYLYNVRTNSWLLISKDTSQVGGPFPLLDHQMCIDVAENTIYVFGGRILTQRNIQDLSKDPQYSGLYSYHIDVNMWRQILVDCNHPSASNPDVYSIKSRATHSMLFHH</sequence>
<evidence type="ECO:0000313" key="1">
    <source>
        <dbReference type="EMBL" id="KAJ6616947.1"/>
    </source>
</evidence>
<accession>A0A9Q0RTT7</accession>
<proteinExistence type="predicted"/>
<dbReference type="PANTHER" id="PTHR15526:SF5">
    <property type="entry name" value="MUSKELIN"/>
    <property type="match status" value="1"/>
</dbReference>
<comment type="caution">
    <text evidence="1">The sequence shown here is derived from an EMBL/GenBank/DDBJ whole genome shotgun (WGS) entry which is preliminary data.</text>
</comment>
<feature type="non-terminal residue" evidence="1">
    <location>
        <position position="218"/>
    </location>
</feature>
<dbReference type="InterPro" id="IPR015915">
    <property type="entry name" value="Kelch-typ_b-propeller"/>
</dbReference>
<dbReference type="GO" id="GO:0005737">
    <property type="term" value="C:cytoplasm"/>
    <property type="evidence" value="ECO:0007669"/>
    <property type="project" value="TreeGrafter"/>
</dbReference>
<dbReference type="InterPro" id="IPR052456">
    <property type="entry name" value="CTLH_complex_component"/>
</dbReference>
<reference evidence="1" key="1">
    <citation type="submission" date="2022-07" db="EMBL/GenBank/DDBJ databases">
        <authorList>
            <person name="Trinca V."/>
            <person name="Uliana J.V.C."/>
            <person name="Torres T.T."/>
            <person name="Ward R.J."/>
            <person name="Monesi N."/>
        </authorList>
    </citation>
    <scope>NUCLEOTIDE SEQUENCE</scope>
    <source>
        <strain evidence="1">HSMRA1968</strain>
        <tissue evidence="1">Whole embryos</tissue>
    </source>
</reference>
<dbReference type="Proteomes" id="UP001151699">
    <property type="component" value="Unassembled WGS sequence"/>
</dbReference>
<name>A0A9Q0RTT7_9DIPT</name>
<dbReference type="AlphaFoldDB" id="A0A9Q0RTT7"/>
<protein>
    <submittedName>
        <fullName evidence="1">Muskelin</fullName>
    </submittedName>
</protein>
<keyword evidence="2" id="KW-1185">Reference proteome</keyword>
<dbReference type="Gene3D" id="2.120.10.80">
    <property type="entry name" value="Kelch-type beta propeller"/>
    <property type="match status" value="1"/>
</dbReference>
<dbReference type="SUPFAM" id="SSF117281">
    <property type="entry name" value="Kelch motif"/>
    <property type="match status" value="1"/>
</dbReference>